<evidence type="ECO:0000313" key="3">
    <source>
        <dbReference type="Proteomes" id="UP001238179"/>
    </source>
</evidence>
<accession>A0AA48KD78</accession>
<reference evidence="3" key="1">
    <citation type="journal article" date="2023" name="Int. J. Syst. Evol. Microbiol.">
        <title>Mesoterricola silvestris gen. nov., sp. nov., Mesoterricola sediminis sp. nov., Geothrix oryzae sp. nov., Geothrix edaphica sp. nov., Geothrix rubra sp. nov., and Geothrix limicola sp. nov., six novel members of Acidobacteriota isolated from soils.</title>
        <authorList>
            <person name="Itoh H."/>
            <person name="Sugisawa Y."/>
            <person name="Mise K."/>
            <person name="Xu Z."/>
            <person name="Kuniyasu M."/>
            <person name="Ushijima N."/>
            <person name="Kawano K."/>
            <person name="Kobayashi E."/>
            <person name="Shiratori Y."/>
            <person name="Masuda Y."/>
            <person name="Senoo K."/>
        </authorList>
    </citation>
    <scope>NUCLEOTIDE SEQUENCE [LARGE SCALE GENOMIC DNA]</scope>
    <source>
        <strain evidence="3">W79</strain>
    </source>
</reference>
<organism evidence="2 3">
    <name type="scientific">Mesoterricola silvestris</name>
    <dbReference type="NCBI Taxonomy" id="2927979"/>
    <lineage>
        <taxon>Bacteria</taxon>
        <taxon>Pseudomonadati</taxon>
        <taxon>Acidobacteriota</taxon>
        <taxon>Holophagae</taxon>
        <taxon>Holophagales</taxon>
        <taxon>Holophagaceae</taxon>
        <taxon>Mesoterricola</taxon>
    </lineage>
</organism>
<proteinExistence type="predicted"/>
<name>A0AA48KD78_9BACT</name>
<dbReference type="AlphaFoldDB" id="A0AA48KD78"/>
<feature type="region of interest" description="Disordered" evidence="1">
    <location>
        <begin position="1"/>
        <end position="66"/>
    </location>
</feature>
<protein>
    <submittedName>
        <fullName evidence="2">Uncharacterized protein</fullName>
    </submittedName>
</protein>
<dbReference type="KEGG" id="msil:METEAL_34020"/>
<gene>
    <name evidence="2" type="ORF">METEAL_34020</name>
</gene>
<evidence type="ECO:0000313" key="2">
    <source>
        <dbReference type="EMBL" id="BDU74228.1"/>
    </source>
</evidence>
<evidence type="ECO:0000256" key="1">
    <source>
        <dbReference type="SAM" id="MobiDB-lite"/>
    </source>
</evidence>
<dbReference type="RefSeq" id="WP_316412904.1">
    <property type="nucleotide sequence ID" value="NZ_AP027080.1"/>
</dbReference>
<dbReference type="Proteomes" id="UP001238179">
    <property type="component" value="Chromosome"/>
</dbReference>
<keyword evidence="3" id="KW-1185">Reference proteome</keyword>
<dbReference type="EMBL" id="AP027080">
    <property type="protein sequence ID" value="BDU74228.1"/>
    <property type="molecule type" value="Genomic_DNA"/>
</dbReference>
<sequence>MSKPDPSITADLLSKLPAKKVESHNEPHVPVLKKATGMGPKGTKPSARSAEKGTVQGHTRSSNRGK</sequence>